<name>A0A1P9WVU0_9BACT</name>
<keyword evidence="3" id="KW-0418">Kinase</keyword>
<dbReference type="Proteomes" id="UP000187941">
    <property type="component" value="Chromosome"/>
</dbReference>
<organism evidence="3 4">
    <name type="scientific">Spirosoma montaniterrae</name>
    <dbReference type="NCBI Taxonomy" id="1178516"/>
    <lineage>
        <taxon>Bacteria</taxon>
        <taxon>Pseudomonadati</taxon>
        <taxon>Bacteroidota</taxon>
        <taxon>Cytophagia</taxon>
        <taxon>Cytophagales</taxon>
        <taxon>Cytophagaceae</taxon>
        <taxon>Spirosoma</taxon>
    </lineage>
</organism>
<feature type="domain" description="Response regulatory" evidence="2">
    <location>
        <begin position="7"/>
        <end position="134"/>
    </location>
</feature>
<proteinExistence type="predicted"/>
<dbReference type="GO" id="GO:0000160">
    <property type="term" value="P:phosphorelay signal transduction system"/>
    <property type="evidence" value="ECO:0007669"/>
    <property type="project" value="InterPro"/>
</dbReference>
<dbReference type="PANTHER" id="PTHR44520:SF2">
    <property type="entry name" value="RESPONSE REGULATOR RCP1"/>
    <property type="match status" value="1"/>
</dbReference>
<dbReference type="SMART" id="SM00448">
    <property type="entry name" value="REC"/>
    <property type="match status" value="1"/>
</dbReference>
<accession>A0A1P9WVU0</accession>
<dbReference type="KEGG" id="smon:AWR27_09275"/>
<evidence type="ECO:0000256" key="1">
    <source>
        <dbReference type="PROSITE-ProRule" id="PRU00169"/>
    </source>
</evidence>
<evidence type="ECO:0000313" key="4">
    <source>
        <dbReference type="Proteomes" id="UP000187941"/>
    </source>
</evidence>
<dbReference type="OrthoDB" id="1524091at2"/>
<dbReference type="STRING" id="1178516.AWR27_09275"/>
<dbReference type="GO" id="GO:0016301">
    <property type="term" value="F:kinase activity"/>
    <property type="evidence" value="ECO:0007669"/>
    <property type="project" value="UniProtKB-KW"/>
</dbReference>
<dbReference type="Pfam" id="PF00072">
    <property type="entry name" value="Response_reg"/>
    <property type="match status" value="1"/>
</dbReference>
<evidence type="ECO:0000259" key="2">
    <source>
        <dbReference type="PROSITE" id="PS50110"/>
    </source>
</evidence>
<dbReference type="InterPro" id="IPR052893">
    <property type="entry name" value="TCS_response_regulator"/>
</dbReference>
<dbReference type="RefSeq" id="WP_077130927.1">
    <property type="nucleotide sequence ID" value="NZ_CP014263.1"/>
</dbReference>
<keyword evidence="3" id="KW-0808">Transferase</keyword>
<evidence type="ECO:0000313" key="3">
    <source>
        <dbReference type="EMBL" id="AQG79492.1"/>
    </source>
</evidence>
<sequence length="136" mass="15398">MPKPIHCILLIDDDPDDNFYHQLVITESGLCETVRIAENGMAAMRYLAQPEAADYERPDVIFLDINMPGMNGFEFLEEYHRLPEELKSLVLVMMLTTSINPADRGQAAAFEVVRGYYAKPLTTGILAEIVARYFPE</sequence>
<dbReference type="EMBL" id="CP014263">
    <property type="protein sequence ID" value="AQG79492.1"/>
    <property type="molecule type" value="Genomic_DNA"/>
</dbReference>
<keyword evidence="1" id="KW-0597">Phosphoprotein</keyword>
<gene>
    <name evidence="3" type="ORF">AWR27_09275</name>
</gene>
<keyword evidence="4" id="KW-1185">Reference proteome</keyword>
<protein>
    <submittedName>
        <fullName evidence="3">Histidine kinase</fullName>
    </submittedName>
</protein>
<dbReference type="PANTHER" id="PTHR44520">
    <property type="entry name" value="RESPONSE REGULATOR RCP1-RELATED"/>
    <property type="match status" value="1"/>
</dbReference>
<dbReference type="Gene3D" id="3.40.50.2300">
    <property type="match status" value="1"/>
</dbReference>
<reference evidence="3 4" key="1">
    <citation type="submission" date="2016-01" db="EMBL/GenBank/DDBJ databases">
        <authorList>
            <person name="Oliw E.H."/>
        </authorList>
    </citation>
    <scope>NUCLEOTIDE SEQUENCE [LARGE SCALE GENOMIC DNA]</scope>
    <source>
        <strain evidence="3 4">DY10</strain>
    </source>
</reference>
<dbReference type="InterPro" id="IPR001789">
    <property type="entry name" value="Sig_transdc_resp-reg_receiver"/>
</dbReference>
<dbReference type="SUPFAM" id="SSF52172">
    <property type="entry name" value="CheY-like"/>
    <property type="match status" value="1"/>
</dbReference>
<dbReference type="AlphaFoldDB" id="A0A1P9WVU0"/>
<dbReference type="PROSITE" id="PS50110">
    <property type="entry name" value="RESPONSE_REGULATORY"/>
    <property type="match status" value="1"/>
</dbReference>
<feature type="modified residue" description="4-aspartylphosphate" evidence="1">
    <location>
        <position position="64"/>
    </location>
</feature>
<dbReference type="InterPro" id="IPR011006">
    <property type="entry name" value="CheY-like_superfamily"/>
</dbReference>